<proteinExistence type="predicted"/>
<evidence type="ECO:0008006" key="3">
    <source>
        <dbReference type="Google" id="ProtNLM"/>
    </source>
</evidence>
<gene>
    <name evidence="1" type="ORF">A3F27_03380</name>
</gene>
<dbReference type="Proteomes" id="UP000176689">
    <property type="component" value="Unassembled WGS sequence"/>
</dbReference>
<name>A0A1F6E7F2_9BACT</name>
<reference evidence="1 2" key="1">
    <citation type="journal article" date="2016" name="Nat. Commun.">
        <title>Thousands of microbial genomes shed light on interconnected biogeochemical processes in an aquifer system.</title>
        <authorList>
            <person name="Anantharaman K."/>
            <person name="Brown C.T."/>
            <person name="Hug L.A."/>
            <person name="Sharon I."/>
            <person name="Castelle C.J."/>
            <person name="Probst A.J."/>
            <person name="Thomas B.C."/>
            <person name="Singh A."/>
            <person name="Wilkins M.J."/>
            <person name="Karaoz U."/>
            <person name="Brodie E.L."/>
            <person name="Williams K.H."/>
            <person name="Hubbard S.S."/>
            <person name="Banfield J.F."/>
        </authorList>
    </citation>
    <scope>NUCLEOTIDE SEQUENCE [LARGE SCALE GENOMIC DNA]</scope>
</reference>
<dbReference type="Gene3D" id="1.10.1220.10">
    <property type="entry name" value="Met repressor-like"/>
    <property type="match status" value="1"/>
</dbReference>
<dbReference type="InterPro" id="IPR013321">
    <property type="entry name" value="Arc_rbn_hlx_hlx"/>
</dbReference>
<dbReference type="AlphaFoldDB" id="A0A1F6E7F2"/>
<accession>A0A1F6E7F2</accession>
<protein>
    <recommendedName>
        <fullName evidence="3">Ribbon-helix-helix protein CopG domain-containing protein</fullName>
    </recommendedName>
</protein>
<dbReference type="GO" id="GO:0006355">
    <property type="term" value="P:regulation of DNA-templated transcription"/>
    <property type="evidence" value="ECO:0007669"/>
    <property type="project" value="InterPro"/>
</dbReference>
<comment type="caution">
    <text evidence="1">The sequence shown here is derived from an EMBL/GenBank/DDBJ whole genome shotgun (WGS) entry which is preliminary data.</text>
</comment>
<organism evidence="1 2">
    <name type="scientific">Candidatus Kaiserbacteria bacterium RIFCSPHIGHO2_12_FULL_53_13</name>
    <dbReference type="NCBI Taxonomy" id="1798502"/>
    <lineage>
        <taxon>Bacteria</taxon>
        <taxon>Candidatus Kaiseribacteriota</taxon>
    </lineage>
</organism>
<evidence type="ECO:0000313" key="1">
    <source>
        <dbReference type="EMBL" id="OGG69122.1"/>
    </source>
</evidence>
<evidence type="ECO:0000313" key="2">
    <source>
        <dbReference type="Proteomes" id="UP000176689"/>
    </source>
</evidence>
<sequence>MKTVISVKVDKDVRDKARKVAQKIGVPLSMVVNSGLRQFAQEERIVFQTEKSYRMSKKLEKKLAKIDADIRAGRNMSPGFTDTKEMDRYLDALK</sequence>
<dbReference type="EMBL" id="MFLP01000038">
    <property type="protein sequence ID" value="OGG69122.1"/>
    <property type="molecule type" value="Genomic_DNA"/>
</dbReference>